<reference evidence="1" key="1">
    <citation type="submission" date="2022-12" db="EMBL/GenBank/DDBJ databases">
        <authorList>
            <person name="Alioto T."/>
            <person name="Alioto T."/>
            <person name="Gomez Garrido J."/>
        </authorList>
    </citation>
    <scope>NUCLEOTIDE SEQUENCE</scope>
</reference>
<proteinExistence type="predicted"/>
<dbReference type="AlphaFoldDB" id="A0AA35JUV0"/>
<keyword evidence="2" id="KW-1185">Reference proteome</keyword>
<protein>
    <submittedName>
        <fullName evidence="1">Uncharacterized protein</fullName>
    </submittedName>
</protein>
<evidence type="ECO:0000313" key="2">
    <source>
        <dbReference type="Proteomes" id="UP001178461"/>
    </source>
</evidence>
<evidence type="ECO:0000313" key="1">
    <source>
        <dbReference type="EMBL" id="CAI5766156.1"/>
    </source>
</evidence>
<gene>
    <name evidence="1" type="ORF">PODLI_1B000275</name>
</gene>
<accession>A0AA35JUV0</accession>
<dbReference type="Proteomes" id="UP001178461">
    <property type="component" value="Chromosome 2"/>
</dbReference>
<dbReference type="EMBL" id="OX395127">
    <property type="protein sequence ID" value="CAI5766156.1"/>
    <property type="molecule type" value="Genomic_DNA"/>
</dbReference>
<organism evidence="1 2">
    <name type="scientific">Podarcis lilfordi</name>
    <name type="common">Lilford's wall lizard</name>
    <dbReference type="NCBI Taxonomy" id="74358"/>
    <lineage>
        <taxon>Eukaryota</taxon>
        <taxon>Metazoa</taxon>
        <taxon>Chordata</taxon>
        <taxon>Craniata</taxon>
        <taxon>Vertebrata</taxon>
        <taxon>Euteleostomi</taxon>
        <taxon>Lepidosauria</taxon>
        <taxon>Squamata</taxon>
        <taxon>Bifurcata</taxon>
        <taxon>Unidentata</taxon>
        <taxon>Episquamata</taxon>
        <taxon>Laterata</taxon>
        <taxon>Lacertibaenia</taxon>
        <taxon>Lacertidae</taxon>
        <taxon>Podarcis</taxon>
    </lineage>
</organism>
<sequence>MLPLKDCSQIKLIKALLELYFPPNNLQVYRLYRWQNFLANVSYLKHELPKRWIYPIALWLRHATATFKWDLLFGEVLTGLWLLNSSIMAAILKQGIQSVLNLFRRPSSM</sequence>
<name>A0AA35JUV0_9SAUR</name>